<organism evidence="4 5">
    <name type="scientific">Nocardioides taihuensis</name>
    <dbReference type="NCBI Taxonomy" id="1835606"/>
    <lineage>
        <taxon>Bacteria</taxon>
        <taxon>Bacillati</taxon>
        <taxon>Actinomycetota</taxon>
        <taxon>Actinomycetes</taxon>
        <taxon>Propionibacteriales</taxon>
        <taxon>Nocardioidaceae</taxon>
        <taxon>Nocardioides</taxon>
    </lineage>
</organism>
<evidence type="ECO:0000313" key="4">
    <source>
        <dbReference type="EMBL" id="MFC5179108.1"/>
    </source>
</evidence>
<dbReference type="InterPro" id="IPR045006">
    <property type="entry name" value="CHLI-like"/>
</dbReference>
<dbReference type="Gene3D" id="3.30.230.10">
    <property type="match status" value="1"/>
</dbReference>
<name>A0ABW0BQ53_9ACTN</name>
<dbReference type="EMBL" id="JBHSKD010000027">
    <property type="protein sequence ID" value="MFC5179108.1"/>
    <property type="molecule type" value="Genomic_DNA"/>
</dbReference>
<dbReference type="NCBIfam" id="TIGR00368">
    <property type="entry name" value="YifB family Mg chelatase-like AAA ATPase"/>
    <property type="match status" value="1"/>
</dbReference>
<dbReference type="Proteomes" id="UP001596087">
    <property type="component" value="Unassembled WGS sequence"/>
</dbReference>
<evidence type="ECO:0000313" key="5">
    <source>
        <dbReference type="Proteomes" id="UP001596087"/>
    </source>
</evidence>
<dbReference type="InterPro" id="IPR025158">
    <property type="entry name" value="Mg_chelat-rel_C"/>
</dbReference>
<dbReference type="Pfam" id="PF01078">
    <property type="entry name" value="Mg_chelatase"/>
    <property type="match status" value="1"/>
</dbReference>
<proteinExistence type="inferred from homology"/>
<dbReference type="InterPro" id="IPR004482">
    <property type="entry name" value="Mg_chelat-rel"/>
</dbReference>
<comment type="caution">
    <text evidence="4">The sequence shown here is derived from an EMBL/GenBank/DDBJ whole genome shotgun (WGS) entry which is preliminary data.</text>
</comment>
<evidence type="ECO:0000259" key="3">
    <source>
        <dbReference type="SMART" id="SM00382"/>
    </source>
</evidence>
<comment type="similarity">
    <text evidence="1">Belongs to the Mg-chelatase subunits D/I family. ComM subfamily.</text>
</comment>
<dbReference type="Pfam" id="PF13335">
    <property type="entry name" value="Mg_chelatase_C"/>
    <property type="match status" value="1"/>
</dbReference>
<dbReference type="Pfam" id="PF13541">
    <property type="entry name" value="ChlI"/>
    <property type="match status" value="1"/>
</dbReference>
<dbReference type="InterPro" id="IPR000523">
    <property type="entry name" value="Mg_chelatse_chII-like_cat_dom"/>
</dbReference>
<evidence type="ECO:0000256" key="1">
    <source>
        <dbReference type="ARBA" id="ARBA00006354"/>
    </source>
</evidence>
<dbReference type="RefSeq" id="WP_378592994.1">
    <property type="nucleotide sequence ID" value="NZ_JBHSKD010000027.1"/>
</dbReference>
<protein>
    <submittedName>
        <fullName evidence="4">YifB family Mg chelatase-like AAA ATPase</fullName>
    </submittedName>
</protein>
<dbReference type="InterPro" id="IPR014721">
    <property type="entry name" value="Ribsml_uS5_D2-typ_fold_subgr"/>
</dbReference>
<dbReference type="InterPro" id="IPR027417">
    <property type="entry name" value="P-loop_NTPase"/>
</dbReference>
<evidence type="ECO:0000256" key="2">
    <source>
        <dbReference type="SAM" id="MobiDB-lite"/>
    </source>
</evidence>
<dbReference type="Gene3D" id="3.40.50.300">
    <property type="entry name" value="P-loop containing nucleotide triphosphate hydrolases"/>
    <property type="match status" value="1"/>
</dbReference>
<reference evidence="5" key="1">
    <citation type="journal article" date="2019" name="Int. J. Syst. Evol. Microbiol.">
        <title>The Global Catalogue of Microorganisms (GCM) 10K type strain sequencing project: providing services to taxonomists for standard genome sequencing and annotation.</title>
        <authorList>
            <consortium name="The Broad Institute Genomics Platform"/>
            <consortium name="The Broad Institute Genome Sequencing Center for Infectious Disease"/>
            <person name="Wu L."/>
            <person name="Ma J."/>
        </authorList>
    </citation>
    <scope>NUCLEOTIDE SEQUENCE [LARGE SCALE GENOMIC DNA]</scope>
    <source>
        <strain evidence="5">DFY41</strain>
    </source>
</reference>
<feature type="region of interest" description="Disordered" evidence="2">
    <location>
        <begin position="405"/>
        <end position="427"/>
    </location>
</feature>
<feature type="domain" description="AAA+ ATPase" evidence="3">
    <location>
        <begin position="221"/>
        <end position="408"/>
    </location>
</feature>
<accession>A0ABW0BQ53</accession>
<dbReference type="SUPFAM" id="SSF54211">
    <property type="entry name" value="Ribosomal protein S5 domain 2-like"/>
    <property type="match status" value="1"/>
</dbReference>
<gene>
    <name evidence="4" type="ORF">ACFPGP_20665</name>
</gene>
<dbReference type="InterPro" id="IPR020568">
    <property type="entry name" value="Ribosomal_Su5_D2-typ_SF"/>
</dbReference>
<dbReference type="PANTHER" id="PTHR32039:SF7">
    <property type="entry name" value="COMPETENCE PROTEIN COMM"/>
    <property type="match status" value="1"/>
</dbReference>
<sequence length="533" mass="56385">MPVATARAIALEGATGHLIDVQADVSQGMVGTTLVGRADVALSEGRDRCRMAVVNSRLEWPSTRRVTILLSPADLAKRGTHFDLAVALAVLGACGTVPPAALAGTVFIGELTLEGGLRAVPGVLPMVLGAAAGGIRRVVVPEPQAAEAAMVPGVEVLGLRSLSQAVAELRGEPVPEAPPVAAASGNRLLAWRGDERLDEVDMADLLGLGDARYAVEVAAAGGHHLLLSGPKGAGKTTLAERIPGLLPDLTPEEALELAALHSLAGVLDPRHQLVRPPYSAPHHDASKASIIGGGTGRVRPGEVSLAHCGVLLLDEFPLFRTDVIDALRTPLESGDVTVARGDEVAVFPARGMVVMACNPCPCGEYRSDVRVSRCTCKEVTRRDYRARISGPLADRIDITRHLVPLRPDHEPGADPPPGLTPPPESTATVRARVEAARQRQEARYAGRSWRLNAHAPAPALRAEWPLSEVCQRLVDDKLYGGRLSRRGATRVHRMAWTVADLRGLDRPDVACVDTALRLREGEPLLLTALRVAG</sequence>
<dbReference type="SUPFAM" id="SSF52540">
    <property type="entry name" value="P-loop containing nucleoside triphosphate hydrolases"/>
    <property type="match status" value="1"/>
</dbReference>
<keyword evidence="5" id="KW-1185">Reference proteome</keyword>
<dbReference type="InterPro" id="IPR003593">
    <property type="entry name" value="AAA+_ATPase"/>
</dbReference>
<dbReference type="PANTHER" id="PTHR32039">
    <property type="entry name" value="MAGNESIUM-CHELATASE SUBUNIT CHLI"/>
    <property type="match status" value="1"/>
</dbReference>
<feature type="compositionally biased region" description="Pro residues" evidence="2">
    <location>
        <begin position="413"/>
        <end position="424"/>
    </location>
</feature>
<dbReference type="SMART" id="SM00382">
    <property type="entry name" value="AAA"/>
    <property type="match status" value="1"/>
</dbReference>